<evidence type="ECO:0000256" key="2">
    <source>
        <dbReference type="ARBA" id="ARBA00022679"/>
    </source>
</evidence>
<dbReference type="Proteomes" id="UP001292094">
    <property type="component" value="Unassembled WGS sequence"/>
</dbReference>
<dbReference type="GO" id="GO:0004519">
    <property type="term" value="F:endonuclease activity"/>
    <property type="evidence" value="ECO:0007669"/>
    <property type="project" value="UniProtKB-KW"/>
</dbReference>
<evidence type="ECO:0000256" key="8">
    <source>
        <dbReference type="SAM" id="MobiDB-lite"/>
    </source>
</evidence>
<organism evidence="10 11">
    <name type="scientific">Petrolisthes manimaculis</name>
    <dbReference type="NCBI Taxonomy" id="1843537"/>
    <lineage>
        <taxon>Eukaryota</taxon>
        <taxon>Metazoa</taxon>
        <taxon>Ecdysozoa</taxon>
        <taxon>Arthropoda</taxon>
        <taxon>Crustacea</taxon>
        <taxon>Multicrustacea</taxon>
        <taxon>Malacostraca</taxon>
        <taxon>Eumalacostraca</taxon>
        <taxon>Eucarida</taxon>
        <taxon>Decapoda</taxon>
        <taxon>Pleocyemata</taxon>
        <taxon>Anomura</taxon>
        <taxon>Galatheoidea</taxon>
        <taxon>Porcellanidae</taxon>
        <taxon>Petrolisthes</taxon>
    </lineage>
</organism>
<dbReference type="Gene3D" id="3.30.70.270">
    <property type="match status" value="2"/>
</dbReference>
<dbReference type="InterPro" id="IPR043502">
    <property type="entry name" value="DNA/RNA_pol_sf"/>
</dbReference>
<dbReference type="EC" id="2.7.7.49" evidence="1"/>
<dbReference type="InterPro" id="IPR041373">
    <property type="entry name" value="RT_RNaseH"/>
</dbReference>
<keyword evidence="6" id="KW-0378">Hydrolase</keyword>
<keyword evidence="2" id="KW-0808">Transferase</keyword>
<accession>A0AAE1QLS4</accession>
<dbReference type="Pfam" id="PF00078">
    <property type="entry name" value="RVT_1"/>
    <property type="match status" value="1"/>
</dbReference>
<dbReference type="PROSITE" id="PS50878">
    <property type="entry name" value="RT_POL"/>
    <property type="match status" value="1"/>
</dbReference>
<dbReference type="InterPro" id="IPR050951">
    <property type="entry name" value="Retrovirus_Pol_polyprotein"/>
</dbReference>
<keyword evidence="4" id="KW-0540">Nuclease</keyword>
<dbReference type="CDD" id="cd01647">
    <property type="entry name" value="RT_LTR"/>
    <property type="match status" value="1"/>
</dbReference>
<keyword evidence="11" id="KW-1185">Reference proteome</keyword>
<dbReference type="GO" id="GO:0016787">
    <property type="term" value="F:hydrolase activity"/>
    <property type="evidence" value="ECO:0007669"/>
    <property type="project" value="UniProtKB-KW"/>
</dbReference>
<dbReference type="InterPro" id="IPR000477">
    <property type="entry name" value="RT_dom"/>
</dbReference>
<evidence type="ECO:0000256" key="4">
    <source>
        <dbReference type="ARBA" id="ARBA00022722"/>
    </source>
</evidence>
<sequence length="665" mass="78043">MKLYRQRPVAMTVQGDKQREEDCFNPTVAVMKNSIILANPESTLQHLDPEKAEDIRCLLRKFQEVFQDVPQRCVVASHDVVLLKDSTPIKQAPYRVNPTKREVIRQEVKFLIDHGLAEPSSSEWASPCLLVPKPDGTYRMCTDYRRVNQVSRSDSYPLPTIQGILDELGTSTYLTKLDLLKGYYQVGLTKEASKISAFVTPDGLYEYLVLPFGMKGAPATFQRIMNTVIRGLTNVRAYLDDLVIFDVNWSDHINNLEDLFTRLAEARLTVNLSKSSFGHATIDYLGHQVGQGKMAPLTAKVDAIIQIPPPTNRRELRRYLGMIGWYRRFCPNFAKIATPLTILVSPKCKFVWSPQCQESFSQLKNLLITKPVLKCPDFNRRFEVQVDASDAGAGAVLLQEADGEEKILHPVCYMSHKFKPHQRSYSTVEKELLALILALEKWDVYLGQAKPILVYSDHSPLQFLMRMKNKNQRLTRWALFLQKYDLTVKHISGKQNVMADMLSRRGGDKTGRQERIRQKTEEHYKKTEEHYKKTEEHYKKTKEHYKKTEEHKKEDRRTLQEDRRTLQEDRRTLQEDRRTQERRQKNTTRRQKNTRKKTEEHNTRRQKNTRKNREEHKTKTEEHYKKTGEHYKKTEEHYKKTEEHKKEDRRTRKNKEEHKTKNNIM</sequence>
<evidence type="ECO:0000256" key="5">
    <source>
        <dbReference type="ARBA" id="ARBA00022759"/>
    </source>
</evidence>
<dbReference type="FunFam" id="3.30.70.270:FF:000020">
    <property type="entry name" value="Transposon Tf2-6 polyprotein-like Protein"/>
    <property type="match status" value="1"/>
</dbReference>
<keyword evidence="7" id="KW-0695">RNA-directed DNA polymerase</keyword>
<dbReference type="InterPro" id="IPR043128">
    <property type="entry name" value="Rev_trsase/Diguanyl_cyclase"/>
</dbReference>
<protein>
    <recommendedName>
        <fullName evidence="1">RNA-directed DNA polymerase</fullName>
        <ecNumber evidence="1">2.7.7.49</ecNumber>
    </recommendedName>
</protein>
<dbReference type="GO" id="GO:0003964">
    <property type="term" value="F:RNA-directed DNA polymerase activity"/>
    <property type="evidence" value="ECO:0007669"/>
    <property type="project" value="UniProtKB-KW"/>
</dbReference>
<dbReference type="AlphaFoldDB" id="A0AAE1QLS4"/>
<feature type="domain" description="Reverse transcriptase" evidence="9">
    <location>
        <begin position="112"/>
        <end position="289"/>
    </location>
</feature>
<evidence type="ECO:0000313" key="10">
    <source>
        <dbReference type="EMBL" id="KAK4327492.1"/>
    </source>
</evidence>
<feature type="compositionally biased region" description="Basic residues" evidence="8">
    <location>
        <begin position="585"/>
        <end position="595"/>
    </location>
</feature>
<feature type="compositionally biased region" description="Basic and acidic residues" evidence="8">
    <location>
        <begin position="611"/>
        <end position="665"/>
    </location>
</feature>
<feature type="compositionally biased region" description="Basic and acidic residues" evidence="8">
    <location>
        <begin position="502"/>
        <end position="538"/>
    </location>
</feature>
<evidence type="ECO:0000259" key="9">
    <source>
        <dbReference type="PROSITE" id="PS50878"/>
    </source>
</evidence>
<dbReference type="EMBL" id="JAWZYT010000148">
    <property type="protein sequence ID" value="KAK4327492.1"/>
    <property type="molecule type" value="Genomic_DNA"/>
</dbReference>
<evidence type="ECO:0000256" key="1">
    <source>
        <dbReference type="ARBA" id="ARBA00012493"/>
    </source>
</evidence>
<keyword evidence="3" id="KW-0548">Nucleotidyltransferase</keyword>
<dbReference type="Gene3D" id="3.10.10.10">
    <property type="entry name" value="HIV Type 1 Reverse Transcriptase, subunit A, domain 1"/>
    <property type="match status" value="1"/>
</dbReference>
<feature type="compositionally biased region" description="Basic and acidic residues" evidence="8">
    <location>
        <begin position="546"/>
        <end position="584"/>
    </location>
</feature>
<gene>
    <name evidence="10" type="ORF">Pmani_002048</name>
</gene>
<dbReference type="CDD" id="cd09274">
    <property type="entry name" value="RNase_HI_RT_Ty3"/>
    <property type="match status" value="1"/>
</dbReference>
<keyword evidence="5" id="KW-0255">Endonuclease</keyword>
<dbReference type="PANTHER" id="PTHR37984">
    <property type="entry name" value="PROTEIN CBG26694"/>
    <property type="match status" value="1"/>
</dbReference>
<dbReference type="PANTHER" id="PTHR37984:SF5">
    <property type="entry name" value="PROTEIN NYNRIN-LIKE"/>
    <property type="match status" value="1"/>
</dbReference>
<comment type="caution">
    <text evidence="10">The sequence shown here is derived from an EMBL/GenBank/DDBJ whole genome shotgun (WGS) entry which is preliminary data.</text>
</comment>
<feature type="region of interest" description="Disordered" evidence="8">
    <location>
        <begin position="499"/>
        <end position="665"/>
    </location>
</feature>
<evidence type="ECO:0000256" key="7">
    <source>
        <dbReference type="ARBA" id="ARBA00022918"/>
    </source>
</evidence>
<evidence type="ECO:0000313" key="11">
    <source>
        <dbReference type="Proteomes" id="UP001292094"/>
    </source>
</evidence>
<dbReference type="Pfam" id="PF17917">
    <property type="entry name" value="RT_RNaseH"/>
    <property type="match status" value="1"/>
</dbReference>
<evidence type="ECO:0000256" key="3">
    <source>
        <dbReference type="ARBA" id="ARBA00022695"/>
    </source>
</evidence>
<reference evidence="10" key="1">
    <citation type="submission" date="2023-11" db="EMBL/GenBank/DDBJ databases">
        <title>Genome assemblies of two species of porcelain crab, Petrolisthes cinctipes and Petrolisthes manimaculis (Anomura: Porcellanidae).</title>
        <authorList>
            <person name="Angst P."/>
        </authorList>
    </citation>
    <scope>NUCLEOTIDE SEQUENCE</scope>
    <source>
        <strain evidence="10">PB745_02</strain>
        <tissue evidence="10">Gill</tissue>
    </source>
</reference>
<evidence type="ECO:0000256" key="6">
    <source>
        <dbReference type="ARBA" id="ARBA00022801"/>
    </source>
</evidence>
<dbReference type="SUPFAM" id="SSF56672">
    <property type="entry name" value="DNA/RNA polymerases"/>
    <property type="match status" value="1"/>
</dbReference>
<name>A0AAE1QLS4_9EUCA</name>
<proteinExistence type="predicted"/>